<evidence type="ECO:0008006" key="4">
    <source>
        <dbReference type="Google" id="ProtNLM"/>
    </source>
</evidence>
<organism evidence="2 3">
    <name type="scientific">Streptomyces kasugaensis</name>
    <dbReference type="NCBI Taxonomy" id="1946"/>
    <lineage>
        <taxon>Bacteria</taxon>
        <taxon>Bacillati</taxon>
        <taxon>Actinomycetota</taxon>
        <taxon>Actinomycetes</taxon>
        <taxon>Kitasatosporales</taxon>
        <taxon>Streptomycetaceae</taxon>
        <taxon>Streptomyces</taxon>
    </lineage>
</organism>
<feature type="transmembrane region" description="Helical" evidence="1">
    <location>
        <begin position="77"/>
        <end position="97"/>
    </location>
</feature>
<gene>
    <name evidence="2" type="ORF">EYS09_11670</name>
</gene>
<dbReference type="RefSeq" id="WP_131123140.1">
    <property type="nucleotide sequence ID" value="NZ_SIXH01000078.1"/>
</dbReference>
<comment type="caution">
    <text evidence="2">The sequence shown here is derived from an EMBL/GenBank/DDBJ whole genome shotgun (WGS) entry which is preliminary data.</text>
</comment>
<proteinExistence type="predicted"/>
<name>A0A4Q9HW92_STRKA</name>
<dbReference type="AlphaFoldDB" id="A0A4Q9HW92"/>
<evidence type="ECO:0000313" key="3">
    <source>
        <dbReference type="Proteomes" id="UP000292452"/>
    </source>
</evidence>
<keyword evidence="1" id="KW-1133">Transmembrane helix</keyword>
<evidence type="ECO:0000313" key="2">
    <source>
        <dbReference type="EMBL" id="TBO59498.1"/>
    </source>
</evidence>
<keyword evidence="1" id="KW-0472">Membrane</keyword>
<dbReference type="EMBL" id="SIXH01000078">
    <property type="protein sequence ID" value="TBO59498.1"/>
    <property type="molecule type" value="Genomic_DNA"/>
</dbReference>
<keyword evidence="1" id="KW-0812">Transmembrane</keyword>
<protein>
    <recommendedName>
        <fullName evidence="4">Integral membrane protein</fullName>
    </recommendedName>
</protein>
<reference evidence="2 3" key="1">
    <citation type="submission" date="2019-02" db="EMBL/GenBank/DDBJ databases">
        <title>Draft Genome Sequence of Streptomyces sp. AM-2504, identified by 16S rRNA comparative analysis as a Streptomyces Kasugaensis strain.</title>
        <authorList>
            <person name="Napolioni V."/>
            <person name="Giuliodori A.M."/>
            <person name="Spurio R."/>
            <person name="Fabbretti A."/>
        </authorList>
    </citation>
    <scope>NUCLEOTIDE SEQUENCE [LARGE SCALE GENOMIC DNA]</scope>
    <source>
        <strain evidence="2 3">AM-2504</strain>
    </source>
</reference>
<dbReference type="Proteomes" id="UP000292452">
    <property type="component" value="Unassembled WGS sequence"/>
</dbReference>
<dbReference type="InterPro" id="IPR046094">
    <property type="entry name" value="DUF6112"/>
</dbReference>
<dbReference type="Pfam" id="PF19607">
    <property type="entry name" value="DUF6112"/>
    <property type="match status" value="1"/>
</dbReference>
<sequence>MYLADKVVQLAYGPGIKPNEGGLPGLPVLKDVMGSVNLFGITAVVGALAVSAGMWAWGHHSGGHQAEANDKKGVLVSAGAALLLGAANGVVAFFSTLGSQVH</sequence>
<feature type="transmembrane region" description="Helical" evidence="1">
    <location>
        <begin position="36"/>
        <end position="57"/>
    </location>
</feature>
<keyword evidence="3" id="KW-1185">Reference proteome</keyword>
<accession>A0A4Q9HW92</accession>
<evidence type="ECO:0000256" key="1">
    <source>
        <dbReference type="SAM" id="Phobius"/>
    </source>
</evidence>